<dbReference type="SUPFAM" id="SSF50978">
    <property type="entry name" value="WD40 repeat-like"/>
    <property type="match status" value="1"/>
</dbReference>
<keyword evidence="4" id="KW-1185">Reference proteome</keyword>
<feature type="region of interest" description="Disordered" evidence="2">
    <location>
        <begin position="1"/>
        <end position="39"/>
    </location>
</feature>
<reference evidence="3" key="1">
    <citation type="journal article" date="2023" name="Genome Biol. Evol.">
        <title>First Whole Genome Sequence and Flow Cytometry Genome Size Data for the Lichen-Forming Fungus Ramalina farinacea (Ascomycota).</title>
        <authorList>
            <person name="Llewellyn T."/>
            <person name="Mian S."/>
            <person name="Hill R."/>
            <person name="Leitch I.J."/>
            <person name="Gaya E."/>
        </authorList>
    </citation>
    <scope>NUCLEOTIDE SEQUENCE</scope>
    <source>
        <strain evidence="3">LIQ254RAFAR</strain>
    </source>
</reference>
<accession>A0AA43U0A9</accession>
<organism evidence="3 4">
    <name type="scientific">Ramalina farinacea</name>
    <dbReference type="NCBI Taxonomy" id="258253"/>
    <lineage>
        <taxon>Eukaryota</taxon>
        <taxon>Fungi</taxon>
        <taxon>Dikarya</taxon>
        <taxon>Ascomycota</taxon>
        <taxon>Pezizomycotina</taxon>
        <taxon>Lecanoromycetes</taxon>
        <taxon>OSLEUM clade</taxon>
        <taxon>Lecanoromycetidae</taxon>
        <taxon>Lecanorales</taxon>
        <taxon>Lecanorineae</taxon>
        <taxon>Ramalinaceae</taxon>
        <taxon>Ramalina</taxon>
    </lineage>
</organism>
<evidence type="ECO:0000313" key="4">
    <source>
        <dbReference type="Proteomes" id="UP001161017"/>
    </source>
</evidence>
<keyword evidence="1" id="KW-0853">WD repeat</keyword>
<feature type="repeat" description="WD" evidence="1">
    <location>
        <begin position="422"/>
        <end position="444"/>
    </location>
</feature>
<name>A0AA43U0A9_9LECA</name>
<dbReference type="SMART" id="SM00320">
    <property type="entry name" value="WD40"/>
    <property type="match status" value="4"/>
</dbReference>
<dbReference type="EMBL" id="JAPUFD010000013">
    <property type="protein sequence ID" value="MDI1491162.1"/>
    <property type="molecule type" value="Genomic_DNA"/>
</dbReference>
<evidence type="ECO:0000256" key="1">
    <source>
        <dbReference type="PROSITE-ProRule" id="PRU00221"/>
    </source>
</evidence>
<dbReference type="PANTHER" id="PTHR44675:SF1">
    <property type="entry name" value="P21-ACTIVATED PROTEIN KINASE-INTERACTING PROTEIN 1"/>
    <property type="match status" value="1"/>
</dbReference>
<feature type="region of interest" description="Disordered" evidence="2">
    <location>
        <begin position="441"/>
        <end position="467"/>
    </location>
</feature>
<evidence type="ECO:0000256" key="2">
    <source>
        <dbReference type="SAM" id="MobiDB-lite"/>
    </source>
</evidence>
<evidence type="ECO:0000313" key="3">
    <source>
        <dbReference type="EMBL" id="MDI1491162.1"/>
    </source>
</evidence>
<comment type="caution">
    <text evidence="3">The sequence shown here is derived from an EMBL/GenBank/DDBJ whole genome shotgun (WGS) entry which is preliminary data.</text>
</comment>
<dbReference type="Gene3D" id="2.130.10.10">
    <property type="entry name" value="YVTN repeat-like/Quinoprotein amine dehydrogenase"/>
    <property type="match status" value="2"/>
</dbReference>
<dbReference type="AlphaFoldDB" id="A0AA43U0A9"/>
<dbReference type="Proteomes" id="UP001161017">
    <property type="component" value="Unassembled WGS sequence"/>
</dbReference>
<dbReference type="PROSITE" id="PS50082">
    <property type="entry name" value="WD_REPEATS_2"/>
    <property type="match status" value="1"/>
</dbReference>
<gene>
    <name evidence="3" type="primary">MAK11</name>
    <name evidence="3" type="ORF">OHK93_002369</name>
</gene>
<proteinExistence type="predicted"/>
<dbReference type="InterPro" id="IPR036322">
    <property type="entry name" value="WD40_repeat_dom_sf"/>
</dbReference>
<dbReference type="PANTHER" id="PTHR44675">
    <property type="entry name" value="PAK1 INTERACTING PROTEIN 1"/>
    <property type="match status" value="1"/>
</dbReference>
<dbReference type="InterPro" id="IPR015943">
    <property type="entry name" value="WD40/YVTN_repeat-like_dom_sf"/>
</dbReference>
<protein>
    <submittedName>
        <fullName evidence="3">Protein mak11</fullName>
    </submittedName>
</protein>
<sequence length="507" mass="54504">MGKRKREHELQNHLTNGSGVHVAKKPSSRTKSPPFQQTISKPEAIKGNVHDANKLLSPVVLQVVTGTYDKVLHGFSATISDLHENKKDSAPVKFADTFMFKAHDSSIRCLAISPPTHHSEKVILASGGSDQVINLYSLSTASFPLSSAQGLSKPSLTGNEIRENARNKEVGSLQYHAGAINTLVFPTRSKLLSAADDNTIGVTRTRDWTVLSTIKAPVPKAPGRPSGDTAPNGVGPAGVNGLAIHPSMKLMLSVGKGEKCMRLWNLVTGKKAGVLNFERDLLERIGETKHSSGEGRNVAWNASGDEFAISFERGCVVYGIDSKVKGYIFPSPRTKLHHLAYMSSSSGTEQSRILLTLSTEDGRILLYSRTSRDDNGEDASQVPSPNRRIEPCAQLGESAAGLSGRIKDFEIVSLPEYKCHCIVAGSSDGAIRFWSVNDSQLDAASSDPSQEQADNINSRGKDTDQGLSVPHIGRLLGTHEGGHRITCLKAFRMSISPVNVSNGSTPV</sequence>
<dbReference type="Pfam" id="PF00400">
    <property type="entry name" value="WD40"/>
    <property type="match status" value="2"/>
</dbReference>
<feature type="compositionally biased region" description="Polar residues" evidence="2">
    <location>
        <begin position="441"/>
        <end position="458"/>
    </location>
</feature>
<feature type="compositionally biased region" description="Polar residues" evidence="2">
    <location>
        <begin position="29"/>
        <end position="39"/>
    </location>
</feature>
<dbReference type="InterPro" id="IPR001680">
    <property type="entry name" value="WD40_rpt"/>
</dbReference>
<dbReference type="InterPro" id="IPR051959">
    <property type="entry name" value="PAK1-Kinase_Regulator"/>
</dbReference>